<dbReference type="InterPro" id="IPR050596">
    <property type="entry name" value="AspAT/PAT-like"/>
</dbReference>
<comment type="similarity">
    <text evidence="2 6">Belongs to the class-I pyridoxal-phosphate-dependent aminotransferase family.</text>
</comment>
<dbReference type="AlphaFoldDB" id="A0A2N6UCB9"/>
<comment type="cofactor">
    <cofactor evidence="1 6">
        <name>pyridoxal 5'-phosphate</name>
        <dbReference type="ChEBI" id="CHEBI:597326"/>
    </cofactor>
</comment>
<dbReference type="InterPro" id="IPR015422">
    <property type="entry name" value="PyrdxlP-dep_Trfase_small"/>
</dbReference>
<gene>
    <name evidence="8" type="ORF">CJ191_08220</name>
</gene>
<evidence type="ECO:0000256" key="1">
    <source>
        <dbReference type="ARBA" id="ARBA00001933"/>
    </source>
</evidence>
<dbReference type="SUPFAM" id="SSF53383">
    <property type="entry name" value="PLP-dependent transferases"/>
    <property type="match status" value="1"/>
</dbReference>
<dbReference type="Proteomes" id="UP000235701">
    <property type="component" value="Unassembled WGS sequence"/>
</dbReference>
<dbReference type="PANTHER" id="PTHR46383:SF3">
    <property type="entry name" value="ASPARTATE AMINOTRANSFERASE-RELATED"/>
    <property type="match status" value="1"/>
</dbReference>
<reference evidence="8 9" key="1">
    <citation type="submission" date="2017-09" db="EMBL/GenBank/DDBJ databases">
        <title>Bacterial strain isolated from the female urinary microbiota.</title>
        <authorList>
            <person name="Thomas-White K."/>
            <person name="Kumar N."/>
            <person name="Forster S."/>
            <person name="Putonti C."/>
            <person name="Lawley T."/>
            <person name="Wolfe A.J."/>
        </authorList>
    </citation>
    <scope>NUCLEOTIDE SEQUENCE [LARGE SCALE GENOMIC DNA]</scope>
    <source>
        <strain evidence="8 9">UMB0240</strain>
    </source>
</reference>
<dbReference type="InterPro" id="IPR004839">
    <property type="entry name" value="Aminotransferase_I/II_large"/>
</dbReference>
<keyword evidence="4 6" id="KW-0808">Transferase</keyword>
<comment type="caution">
    <text evidence="8">The sequence shown here is derived from an EMBL/GenBank/DDBJ whole genome shotgun (WGS) entry which is preliminary data.</text>
</comment>
<evidence type="ECO:0000256" key="6">
    <source>
        <dbReference type="RuleBase" id="RU000481"/>
    </source>
</evidence>
<dbReference type="FunFam" id="3.40.640.10:FF:000033">
    <property type="entry name" value="Aspartate aminotransferase"/>
    <property type="match status" value="1"/>
</dbReference>
<dbReference type="GO" id="GO:0030170">
    <property type="term" value="F:pyridoxal phosphate binding"/>
    <property type="evidence" value="ECO:0007669"/>
    <property type="project" value="InterPro"/>
</dbReference>
<evidence type="ECO:0000256" key="2">
    <source>
        <dbReference type="ARBA" id="ARBA00007441"/>
    </source>
</evidence>
<evidence type="ECO:0000256" key="3">
    <source>
        <dbReference type="ARBA" id="ARBA00022576"/>
    </source>
</evidence>
<dbReference type="OrthoDB" id="9802328at2"/>
<protein>
    <recommendedName>
        <fullName evidence="6">Aminotransferase</fullName>
        <ecNumber evidence="6">2.6.1.-</ecNumber>
    </recommendedName>
</protein>
<dbReference type="RefSeq" id="WP_102199487.1">
    <property type="nucleotide sequence ID" value="NZ_PNHQ01000024.1"/>
</dbReference>
<evidence type="ECO:0000259" key="7">
    <source>
        <dbReference type="Pfam" id="PF00155"/>
    </source>
</evidence>
<dbReference type="Gene3D" id="3.90.1150.10">
    <property type="entry name" value="Aspartate Aminotransferase, domain 1"/>
    <property type="match status" value="1"/>
</dbReference>
<sequence length="391" mass="43883">MTKSQNKTVIDMAPSGIRRFFDIANEIEDVISLGVGEPDFPTPWSIREEAIRAIRRGKTYYTANAGLIELRRAISTYLDRKYDLKYDPDNEVIVTVGGSEAIDLACRALINPGDEVLCMDPSYVSYAPSVALAGGIPVPIKLPSEHDFILQPENIEAHITDKTKAIILNYPNNPTGAAATREELEKLADVIKKYDLYVLTDEIYSEIWYAEDKYTSIASFEDMKERTIYINGFAKAFSMTGWRIGYLCGPELLISQMLKIHQFTIMAAPTVSQYASVVALEECDDDVEAMRKDYLKRRNFLMGRFRDMGLPCFVPRGAFYTFPDIREFGMTSEAFALALLDAKKLAVVPGSAFGEGGEGFLRISYAYSIKELTIAMDKIEEFITDLRNKAS</sequence>
<dbReference type="InterPro" id="IPR015424">
    <property type="entry name" value="PyrdxlP-dep_Trfase"/>
</dbReference>
<evidence type="ECO:0000313" key="8">
    <source>
        <dbReference type="EMBL" id="PMC79195.1"/>
    </source>
</evidence>
<feature type="domain" description="Aminotransferase class I/classII large" evidence="7">
    <location>
        <begin position="29"/>
        <end position="379"/>
    </location>
</feature>
<dbReference type="CDD" id="cd00609">
    <property type="entry name" value="AAT_like"/>
    <property type="match status" value="1"/>
</dbReference>
<keyword evidence="9" id="KW-1185">Reference proteome</keyword>
<name>A0A2N6UCB9_9LACT</name>
<dbReference type="EC" id="2.6.1.-" evidence="6"/>
<evidence type="ECO:0000313" key="9">
    <source>
        <dbReference type="Proteomes" id="UP000235701"/>
    </source>
</evidence>
<accession>A0A2N6UCB9</accession>
<evidence type="ECO:0000256" key="5">
    <source>
        <dbReference type="ARBA" id="ARBA00022898"/>
    </source>
</evidence>
<organism evidence="8 9">
    <name type="scientific">Aerococcus viridans</name>
    <dbReference type="NCBI Taxonomy" id="1377"/>
    <lineage>
        <taxon>Bacteria</taxon>
        <taxon>Bacillati</taxon>
        <taxon>Bacillota</taxon>
        <taxon>Bacilli</taxon>
        <taxon>Lactobacillales</taxon>
        <taxon>Aerococcaceae</taxon>
        <taxon>Aerococcus</taxon>
    </lineage>
</organism>
<dbReference type="GO" id="GO:0006520">
    <property type="term" value="P:amino acid metabolic process"/>
    <property type="evidence" value="ECO:0007669"/>
    <property type="project" value="InterPro"/>
</dbReference>
<dbReference type="PANTHER" id="PTHR46383">
    <property type="entry name" value="ASPARTATE AMINOTRANSFERASE"/>
    <property type="match status" value="1"/>
</dbReference>
<dbReference type="GO" id="GO:0008483">
    <property type="term" value="F:transaminase activity"/>
    <property type="evidence" value="ECO:0007669"/>
    <property type="project" value="UniProtKB-KW"/>
</dbReference>
<keyword evidence="3 6" id="KW-0032">Aminotransferase</keyword>
<dbReference type="Pfam" id="PF00155">
    <property type="entry name" value="Aminotran_1_2"/>
    <property type="match status" value="1"/>
</dbReference>
<evidence type="ECO:0000256" key="4">
    <source>
        <dbReference type="ARBA" id="ARBA00022679"/>
    </source>
</evidence>
<keyword evidence="5" id="KW-0663">Pyridoxal phosphate</keyword>
<dbReference type="InterPro" id="IPR015421">
    <property type="entry name" value="PyrdxlP-dep_Trfase_major"/>
</dbReference>
<dbReference type="Gene3D" id="3.40.640.10">
    <property type="entry name" value="Type I PLP-dependent aspartate aminotransferase-like (Major domain)"/>
    <property type="match status" value="1"/>
</dbReference>
<proteinExistence type="inferred from homology"/>
<dbReference type="PROSITE" id="PS00105">
    <property type="entry name" value="AA_TRANSFER_CLASS_1"/>
    <property type="match status" value="1"/>
</dbReference>
<dbReference type="InterPro" id="IPR004838">
    <property type="entry name" value="NHTrfase_class1_PyrdxlP-BS"/>
</dbReference>
<dbReference type="EMBL" id="PNHQ01000024">
    <property type="protein sequence ID" value="PMC79195.1"/>
    <property type="molecule type" value="Genomic_DNA"/>
</dbReference>